<evidence type="ECO:0000256" key="5">
    <source>
        <dbReference type="SAM" id="Phobius"/>
    </source>
</evidence>
<feature type="transmembrane region" description="Helical" evidence="5">
    <location>
        <begin position="252"/>
        <end position="271"/>
    </location>
</feature>
<dbReference type="InterPro" id="IPR004710">
    <property type="entry name" value="Bilac:Na_transpt"/>
</dbReference>
<evidence type="ECO:0000256" key="1">
    <source>
        <dbReference type="ARBA" id="ARBA00004141"/>
    </source>
</evidence>
<protein>
    <submittedName>
        <fullName evidence="6">Transporter</fullName>
    </submittedName>
</protein>
<sequence>MEVTDLLLQGSNIAVVFFVVSSTLAVGLSLTVGQIIAPLKNIRLVTLSLAANFVLAPLAAFGLWKAFGLDEPLGIGLLLCGLAAGAPFLIKLAEFAKGDMAFAVGLMVLLMVVTVGYVPLALPVFVAGTAVNPAQIAVSLVVLMLIPLAAGLALRARGPGIADRFRPIVGKVSTLSMILVIVLTIAAHFHSVLSVFGTFGVLAAVVYTAVCAGIGWLMGGSAVRDVLALGTAQRNAAAAFVVAGQNFDDPRVVVMITVVLIVEFLMLLPFARRLAHSR</sequence>
<keyword evidence="3 5" id="KW-1133">Transmembrane helix</keyword>
<organism evidence="6 7">
    <name type="scientific">Mycolicibacterium fortuitum</name>
    <name type="common">Mycobacterium fortuitum</name>
    <dbReference type="NCBI Taxonomy" id="1766"/>
    <lineage>
        <taxon>Bacteria</taxon>
        <taxon>Bacillati</taxon>
        <taxon>Actinomycetota</taxon>
        <taxon>Actinomycetes</taxon>
        <taxon>Mycobacteriales</taxon>
        <taxon>Mycobacteriaceae</taxon>
        <taxon>Mycolicibacterium</taxon>
    </lineage>
</organism>
<dbReference type="Proteomes" id="UP000187001">
    <property type="component" value="Unassembled WGS sequence"/>
</dbReference>
<keyword evidence="4 5" id="KW-0472">Membrane</keyword>
<dbReference type="RefSeq" id="WP_076206940.1">
    <property type="nucleotide sequence ID" value="NZ_MBER01000124.1"/>
</dbReference>
<dbReference type="Gene3D" id="1.20.1530.20">
    <property type="match status" value="1"/>
</dbReference>
<dbReference type="PANTHER" id="PTHR10361:SF28">
    <property type="entry name" value="P3 PROTEIN-RELATED"/>
    <property type="match status" value="1"/>
</dbReference>
<feature type="transmembrane region" description="Helical" evidence="5">
    <location>
        <begin position="44"/>
        <end position="67"/>
    </location>
</feature>
<reference evidence="6 7" key="1">
    <citation type="submission" date="2016-07" db="EMBL/GenBank/DDBJ databases">
        <authorList>
            <person name="Sutton G."/>
            <person name="Brinkac L."/>
            <person name="Sanka R."/>
            <person name="Adams M."/>
            <person name="Lau E."/>
            <person name="Kumar A."/>
            <person name="Macaden R."/>
        </authorList>
    </citation>
    <scope>NUCLEOTIDE SEQUENCE [LARGE SCALE GENOMIC DNA]</scope>
    <source>
        <strain evidence="6 7">GA-0871</strain>
    </source>
</reference>
<gene>
    <name evidence="6" type="ORF">A5742_07245</name>
</gene>
<dbReference type="InterPro" id="IPR002657">
    <property type="entry name" value="BilAc:Na_symport/Acr3"/>
</dbReference>
<feature type="transmembrane region" description="Helical" evidence="5">
    <location>
        <begin position="134"/>
        <end position="156"/>
    </location>
</feature>
<feature type="transmembrane region" description="Helical" evidence="5">
    <location>
        <begin position="102"/>
        <end position="122"/>
    </location>
</feature>
<evidence type="ECO:0000256" key="2">
    <source>
        <dbReference type="ARBA" id="ARBA00022692"/>
    </source>
</evidence>
<dbReference type="PANTHER" id="PTHR10361">
    <property type="entry name" value="SODIUM-BILE ACID COTRANSPORTER"/>
    <property type="match status" value="1"/>
</dbReference>
<evidence type="ECO:0000256" key="4">
    <source>
        <dbReference type="ARBA" id="ARBA00023136"/>
    </source>
</evidence>
<comment type="caution">
    <text evidence="6">The sequence shown here is derived from an EMBL/GenBank/DDBJ whole genome shotgun (WGS) entry which is preliminary data.</text>
</comment>
<evidence type="ECO:0000313" key="7">
    <source>
        <dbReference type="Proteomes" id="UP000187001"/>
    </source>
</evidence>
<dbReference type="GO" id="GO:0016020">
    <property type="term" value="C:membrane"/>
    <property type="evidence" value="ECO:0007669"/>
    <property type="project" value="UniProtKB-SubCell"/>
</dbReference>
<feature type="transmembrane region" description="Helical" evidence="5">
    <location>
        <begin position="73"/>
        <end position="90"/>
    </location>
</feature>
<dbReference type="AlphaFoldDB" id="A0ABD6QIE4"/>
<dbReference type="Pfam" id="PF01758">
    <property type="entry name" value="SBF"/>
    <property type="match status" value="1"/>
</dbReference>
<dbReference type="InterPro" id="IPR038770">
    <property type="entry name" value="Na+/solute_symporter_sf"/>
</dbReference>
<feature type="transmembrane region" description="Helical" evidence="5">
    <location>
        <begin position="12"/>
        <end position="32"/>
    </location>
</feature>
<comment type="subcellular location">
    <subcellularLocation>
        <location evidence="1">Membrane</location>
        <topology evidence="1">Multi-pass membrane protein</topology>
    </subcellularLocation>
</comment>
<feature type="transmembrane region" description="Helical" evidence="5">
    <location>
        <begin position="195"/>
        <end position="219"/>
    </location>
</feature>
<proteinExistence type="predicted"/>
<evidence type="ECO:0000256" key="3">
    <source>
        <dbReference type="ARBA" id="ARBA00022989"/>
    </source>
</evidence>
<keyword evidence="2 5" id="KW-0812">Transmembrane</keyword>
<feature type="transmembrane region" description="Helical" evidence="5">
    <location>
        <begin position="168"/>
        <end position="189"/>
    </location>
</feature>
<name>A0ABD6QIE4_MYCFO</name>
<accession>A0ABD6QIE4</accession>
<dbReference type="EMBL" id="MBER01000124">
    <property type="protein sequence ID" value="OMC38419.1"/>
    <property type="molecule type" value="Genomic_DNA"/>
</dbReference>
<evidence type="ECO:0000313" key="6">
    <source>
        <dbReference type="EMBL" id="OMC38419.1"/>
    </source>
</evidence>